<reference evidence="2" key="1">
    <citation type="journal article" date="2014" name="Int. J. Syst. Evol. Microbiol.">
        <title>Complete genome sequence of Corynebacterium casei LMG S-19264T (=DSM 44701T), isolated from a smear-ripened cheese.</title>
        <authorList>
            <consortium name="US DOE Joint Genome Institute (JGI-PGF)"/>
            <person name="Walter F."/>
            <person name="Albersmeier A."/>
            <person name="Kalinowski J."/>
            <person name="Ruckert C."/>
        </authorList>
    </citation>
    <scope>NUCLEOTIDE SEQUENCE</scope>
    <source>
        <strain evidence="2">JCM 4059</strain>
    </source>
</reference>
<name>A0A919B666_9ACTN</name>
<keyword evidence="3" id="KW-1185">Reference proteome</keyword>
<evidence type="ECO:0000313" key="3">
    <source>
        <dbReference type="Proteomes" id="UP000638313"/>
    </source>
</evidence>
<gene>
    <name evidence="2" type="ORF">GCM10010218_46770</name>
</gene>
<protein>
    <submittedName>
        <fullName evidence="2">Uncharacterized protein</fullName>
    </submittedName>
</protein>
<dbReference type="Proteomes" id="UP000638313">
    <property type="component" value="Unassembled WGS sequence"/>
</dbReference>
<reference evidence="2" key="2">
    <citation type="submission" date="2020-09" db="EMBL/GenBank/DDBJ databases">
        <authorList>
            <person name="Sun Q."/>
            <person name="Ohkuma M."/>
        </authorList>
    </citation>
    <scope>NUCLEOTIDE SEQUENCE</scope>
    <source>
        <strain evidence="2">JCM 4059</strain>
    </source>
</reference>
<accession>A0A919B666</accession>
<proteinExistence type="predicted"/>
<feature type="region of interest" description="Disordered" evidence="1">
    <location>
        <begin position="68"/>
        <end position="92"/>
    </location>
</feature>
<organism evidence="2 3">
    <name type="scientific">Streptomyces mashuensis</name>
    <dbReference type="NCBI Taxonomy" id="33904"/>
    <lineage>
        <taxon>Bacteria</taxon>
        <taxon>Bacillati</taxon>
        <taxon>Actinomycetota</taxon>
        <taxon>Actinomycetes</taxon>
        <taxon>Kitasatosporales</taxon>
        <taxon>Streptomycetaceae</taxon>
        <taxon>Streptomyces</taxon>
    </lineage>
</organism>
<evidence type="ECO:0000313" key="2">
    <source>
        <dbReference type="EMBL" id="GHF59864.1"/>
    </source>
</evidence>
<sequence length="92" mass="10066">MPAASAVRTRIRVRIRIRVRTWTGLFTTILLDRDRLGAPHPGRGCGAAATGRILFWTPDVVTVRDGPVHWGRARTGGQAGAWGRPSGRSHRS</sequence>
<evidence type="ECO:0000256" key="1">
    <source>
        <dbReference type="SAM" id="MobiDB-lite"/>
    </source>
</evidence>
<dbReference type="AlphaFoldDB" id="A0A919B666"/>
<comment type="caution">
    <text evidence="2">The sequence shown here is derived from an EMBL/GenBank/DDBJ whole genome shotgun (WGS) entry which is preliminary data.</text>
</comment>
<dbReference type="EMBL" id="BNBD01000010">
    <property type="protein sequence ID" value="GHF59864.1"/>
    <property type="molecule type" value="Genomic_DNA"/>
</dbReference>